<name>A0ABV8D3T8_9BURK</name>
<evidence type="ECO:0000256" key="1">
    <source>
        <dbReference type="SAM" id="MobiDB-lite"/>
    </source>
</evidence>
<dbReference type="Proteomes" id="UP001595693">
    <property type="component" value="Unassembled WGS sequence"/>
</dbReference>
<reference evidence="3" key="1">
    <citation type="journal article" date="2019" name="Int. J. Syst. Evol. Microbiol.">
        <title>The Global Catalogue of Microorganisms (GCM) 10K type strain sequencing project: providing services to taxonomists for standard genome sequencing and annotation.</title>
        <authorList>
            <consortium name="The Broad Institute Genomics Platform"/>
            <consortium name="The Broad Institute Genome Sequencing Center for Infectious Disease"/>
            <person name="Wu L."/>
            <person name="Ma J."/>
        </authorList>
    </citation>
    <scope>NUCLEOTIDE SEQUENCE [LARGE SCALE GENOMIC DNA]</scope>
    <source>
        <strain evidence="3">CCUG 2113</strain>
    </source>
</reference>
<evidence type="ECO:0008006" key="4">
    <source>
        <dbReference type="Google" id="ProtNLM"/>
    </source>
</evidence>
<gene>
    <name evidence="2" type="ORF">ACFOW3_00465</name>
</gene>
<protein>
    <recommendedName>
        <fullName evidence="4">DNA-binding protein</fullName>
    </recommendedName>
</protein>
<dbReference type="RefSeq" id="WP_055402659.1">
    <property type="nucleotide sequence ID" value="NZ_JAMXAX010000007.1"/>
</dbReference>
<keyword evidence="3" id="KW-1185">Reference proteome</keyword>
<proteinExistence type="predicted"/>
<comment type="caution">
    <text evidence="2">The sequence shown here is derived from an EMBL/GenBank/DDBJ whole genome shotgun (WGS) entry which is preliminary data.</text>
</comment>
<evidence type="ECO:0000313" key="2">
    <source>
        <dbReference type="EMBL" id="MFC3933092.1"/>
    </source>
</evidence>
<evidence type="ECO:0000313" key="3">
    <source>
        <dbReference type="Proteomes" id="UP001595693"/>
    </source>
</evidence>
<dbReference type="EMBL" id="JBHSAJ010000001">
    <property type="protein sequence ID" value="MFC3933092.1"/>
    <property type="molecule type" value="Genomic_DNA"/>
</dbReference>
<accession>A0ABV8D3T8</accession>
<sequence length="83" mass="9331">MQTTQHCAETRRAATEPHQFPSLDLVNRPTVPTEQAAYYLNRRPQTMRGWASAETFPDGLRPVRINGRLAWPVSGIRSALGVQ</sequence>
<organism evidence="2 3">
    <name type="scientific">Acidovorax facilis</name>
    <dbReference type="NCBI Taxonomy" id="12917"/>
    <lineage>
        <taxon>Bacteria</taxon>
        <taxon>Pseudomonadati</taxon>
        <taxon>Pseudomonadota</taxon>
        <taxon>Betaproteobacteria</taxon>
        <taxon>Burkholderiales</taxon>
        <taxon>Comamonadaceae</taxon>
        <taxon>Acidovorax</taxon>
    </lineage>
</organism>
<feature type="region of interest" description="Disordered" evidence="1">
    <location>
        <begin position="1"/>
        <end position="26"/>
    </location>
</feature>